<dbReference type="STRING" id="754436.JCM19237_5311"/>
<dbReference type="AlphaFoldDB" id="A0A090QJJ2"/>
<feature type="signal peptide" evidence="1">
    <location>
        <begin position="1"/>
        <end position="28"/>
    </location>
</feature>
<reference evidence="2 3" key="1">
    <citation type="journal article" date="2014" name="Genome Announc.">
        <title>Draft Genome Sequences of Two Vibrionaceae Species, Vibrio ponticus C121 and Photobacterium aphoticum C119, Isolated as Coral Reef Microbiota.</title>
        <authorList>
            <person name="Al-saari N."/>
            <person name="Meirelles P.M."/>
            <person name="Mino S."/>
            <person name="Suda W."/>
            <person name="Oshima K."/>
            <person name="Hattori M."/>
            <person name="Ohkuma M."/>
            <person name="Thompson F.L."/>
            <person name="Gomez-Gil B."/>
            <person name="Sawabe T."/>
            <person name="Sawabe T."/>
        </authorList>
    </citation>
    <scope>NUCLEOTIDE SEQUENCE [LARGE SCALE GENOMIC DNA]</scope>
    <source>
        <strain evidence="2 3">JCM 19237</strain>
    </source>
</reference>
<gene>
    <name evidence="2" type="ORF">JCM19237_5311</name>
</gene>
<organism evidence="2 3">
    <name type="scientific">Photobacterium aphoticum</name>
    <dbReference type="NCBI Taxonomy" id="754436"/>
    <lineage>
        <taxon>Bacteria</taxon>
        <taxon>Pseudomonadati</taxon>
        <taxon>Pseudomonadota</taxon>
        <taxon>Gammaproteobacteria</taxon>
        <taxon>Vibrionales</taxon>
        <taxon>Vibrionaceae</taxon>
        <taxon>Photobacterium</taxon>
    </lineage>
</organism>
<evidence type="ECO:0000313" key="3">
    <source>
        <dbReference type="Proteomes" id="UP000029227"/>
    </source>
</evidence>
<name>A0A090QJJ2_9GAMM</name>
<accession>A0A090QJJ2</accession>
<comment type="caution">
    <text evidence="2">The sequence shown here is derived from an EMBL/GenBank/DDBJ whole genome shotgun (WGS) entry which is preliminary data.</text>
</comment>
<protein>
    <submittedName>
        <fullName evidence="2">Uncharacterized protein</fullName>
    </submittedName>
</protein>
<evidence type="ECO:0000256" key="1">
    <source>
        <dbReference type="SAM" id="SignalP"/>
    </source>
</evidence>
<dbReference type="Proteomes" id="UP000029227">
    <property type="component" value="Unassembled WGS sequence"/>
</dbReference>
<evidence type="ECO:0000313" key="2">
    <source>
        <dbReference type="EMBL" id="GAL02418.1"/>
    </source>
</evidence>
<sequence length="39" mass="3859">MQKGLRLSKVAGAMAALLMAGTAATAVAAPTMTRPLSVT</sequence>
<proteinExistence type="predicted"/>
<keyword evidence="1" id="KW-0732">Signal</keyword>
<dbReference type="EMBL" id="BBMN01000001">
    <property type="protein sequence ID" value="GAL02418.1"/>
    <property type="molecule type" value="Genomic_DNA"/>
</dbReference>
<feature type="chain" id="PRO_5001862140" evidence="1">
    <location>
        <begin position="29"/>
        <end position="39"/>
    </location>
</feature>